<gene>
    <name evidence="7" type="ORF">BGHDH14_bgh01434</name>
</gene>
<feature type="transmembrane region" description="Helical" evidence="6">
    <location>
        <begin position="92"/>
        <end position="115"/>
    </location>
</feature>
<dbReference type="OrthoDB" id="434393at2759"/>
<dbReference type="Proteomes" id="UP000015441">
    <property type="component" value="Unassembled WGS sequence"/>
</dbReference>
<feature type="transmembrane region" description="Helical" evidence="6">
    <location>
        <begin position="7"/>
        <end position="30"/>
    </location>
</feature>
<evidence type="ECO:0000256" key="3">
    <source>
        <dbReference type="ARBA" id="ARBA00022692"/>
    </source>
</evidence>
<comment type="subcellular location">
    <subcellularLocation>
        <location evidence="1">Membrane</location>
        <topology evidence="1">Multi-pass membrane protein</topology>
    </subcellularLocation>
</comment>
<keyword evidence="3 6" id="KW-0812">Transmembrane</keyword>
<dbReference type="HOGENOM" id="CLU_112942_0_0_1"/>
<dbReference type="SMART" id="SM01398">
    <property type="entry name" value="Cornichon"/>
    <property type="match status" value="1"/>
</dbReference>
<dbReference type="GO" id="GO:0016020">
    <property type="term" value="C:membrane"/>
    <property type="evidence" value="ECO:0007669"/>
    <property type="project" value="UniProtKB-SubCell"/>
</dbReference>
<protein>
    <submittedName>
        <fullName evidence="7">ER-derived vesicles protein ERV14</fullName>
    </submittedName>
</protein>
<dbReference type="PANTHER" id="PTHR12290">
    <property type="entry name" value="CORNICHON-RELATED"/>
    <property type="match status" value="1"/>
</dbReference>
<dbReference type="InParanoid" id="N1JQM4"/>
<evidence type="ECO:0000313" key="7">
    <source>
        <dbReference type="EMBL" id="CCU82896.1"/>
    </source>
</evidence>
<evidence type="ECO:0000256" key="5">
    <source>
        <dbReference type="ARBA" id="ARBA00023136"/>
    </source>
</evidence>
<dbReference type="STRING" id="546991.N1JQM4"/>
<evidence type="ECO:0000256" key="6">
    <source>
        <dbReference type="SAM" id="Phobius"/>
    </source>
</evidence>
<name>N1JQM4_BLUG1</name>
<evidence type="ECO:0000256" key="2">
    <source>
        <dbReference type="ARBA" id="ARBA00010095"/>
    </source>
</evidence>
<evidence type="ECO:0000256" key="1">
    <source>
        <dbReference type="ARBA" id="ARBA00004141"/>
    </source>
</evidence>
<dbReference type="EMBL" id="CAUH01007165">
    <property type="protein sequence ID" value="CCU82896.1"/>
    <property type="molecule type" value="Genomic_DNA"/>
</dbReference>
<organism evidence="7 8">
    <name type="scientific">Blumeria graminis f. sp. hordei (strain DH14)</name>
    <name type="common">Barley powdery mildew</name>
    <name type="synonym">Oidium monilioides f. sp. hordei</name>
    <dbReference type="NCBI Taxonomy" id="546991"/>
    <lineage>
        <taxon>Eukaryota</taxon>
        <taxon>Fungi</taxon>
        <taxon>Dikarya</taxon>
        <taxon>Ascomycota</taxon>
        <taxon>Pezizomycotina</taxon>
        <taxon>Leotiomycetes</taxon>
        <taxon>Erysiphales</taxon>
        <taxon>Erysiphaceae</taxon>
        <taxon>Blumeria</taxon>
        <taxon>Blumeria hordei</taxon>
    </lineage>
</organism>
<dbReference type="FunCoup" id="N1JQM4">
    <property type="interactions" value="831"/>
</dbReference>
<dbReference type="AlphaFoldDB" id="N1JQM4"/>
<dbReference type="InterPro" id="IPR003377">
    <property type="entry name" value="Cornichon"/>
</dbReference>
<dbReference type="eggNOG" id="KOG2729">
    <property type="taxonomic scope" value="Eukaryota"/>
</dbReference>
<reference evidence="7 8" key="1">
    <citation type="journal article" date="2010" name="Science">
        <title>Genome expansion and gene loss in powdery mildew fungi reveal tradeoffs in extreme parasitism.</title>
        <authorList>
            <person name="Spanu P.D."/>
            <person name="Abbott J.C."/>
            <person name="Amselem J."/>
            <person name="Burgis T.A."/>
            <person name="Soanes D.M."/>
            <person name="Stueber K."/>
            <person name="Ver Loren van Themaat E."/>
            <person name="Brown J.K.M."/>
            <person name="Butcher S.A."/>
            <person name="Gurr S.J."/>
            <person name="Lebrun M.-H."/>
            <person name="Ridout C.J."/>
            <person name="Schulze-Lefert P."/>
            <person name="Talbot N.J."/>
            <person name="Ahmadinejad N."/>
            <person name="Ametz C."/>
            <person name="Barton G.R."/>
            <person name="Benjdia M."/>
            <person name="Bidzinski P."/>
            <person name="Bindschedler L.V."/>
            <person name="Both M."/>
            <person name="Brewer M.T."/>
            <person name="Cadle-Davidson L."/>
            <person name="Cadle-Davidson M.M."/>
            <person name="Collemare J."/>
            <person name="Cramer R."/>
            <person name="Frenkel O."/>
            <person name="Godfrey D."/>
            <person name="Harriman J."/>
            <person name="Hoede C."/>
            <person name="King B.C."/>
            <person name="Klages S."/>
            <person name="Kleemann J."/>
            <person name="Knoll D."/>
            <person name="Koti P.S."/>
            <person name="Kreplak J."/>
            <person name="Lopez-Ruiz F.J."/>
            <person name="Lu X."/>
            <person name="Maekawa T."/>
            <person name="Mahanil S."/>
            <person name="Micali C."/>
            <person name="Milgroom M.G."/>
            <person name="Montana G."/>
            <person name="Noir S."/>
            <person name="O'Connell R.J."/>
            <person name="Oberhaensli S."/>
            <person name="Parlange F."/>
            <person name="Pedersen C."/>
            <person name="Quesneville H."/>
            <person name="Reinhardt R."/>
            <person name="Rott M."/>
            <person name="Sacristan S."/>
            <person name="Schmidt S.M."/>
            <person name="Schoen M."/>
            <person name="Skamnioti P."/>
            <person name="Sommer H."/>
            <person name="Stephens A."/>
            <person name="Takahara H."/>
            <person name="Thordal-Christensen H."/>
            <person name="Vigouroux M."/>
            <person name="Wessling R."/>
            <person name="Wicker T."/>
            <person name="Panstruga R."/>
        </authorList>
    </citation>
    <scope>NUCLEOTIDE SEQUENCE [LARGE SCALE GENOMIC DNA]</scope>
    <source>
        <strain evidence="7">DH14</strain>
    </source>
</reference>
<evidence type="ECO:0000256" key="4">
    <source>
        <dbReference type="ARBA" id="ARBA00022989"/>
    </source>
</evidence>
<dbReference type="GO" id="GO:0016192">
    <property type="term" value="P:vesicle-mediated transport"/>
    <property type="evidence" value="ECO:0007669"/>
    <property type="project" value="InterPro"/>
</dbReference>
<evidence type="ECO:0000313" key="8">
    <source>
        <dbReference type="Proteomes" id="UP000015441"/>
    </source>
</evidence>
<keyword evidence="5 6" id="KW-0472">Membrane</keyword>
<keyword evidence="8" id="KW-1185">Reference proteome</keyword>
<feature type="transmembrane region" description="Helical" evidence="6">
    <location>
        <begin position="149"/>
        <end position="171"/>
    </location>
</feature>
<sequence>MMSGEAWLYLLSVMINAVNLFLQVFFTIMYSDLEWYFSLFPKNILLLYPVLCRHVVKLKFEHDDLSLIIIYSDYINPIDLCNRLNTYIIPEAAVHGFLTALFLINGYWIALILNLPLLAFNIKKILDNAHLLDATEIFRKLNVHKKESFIKLGFHLVMFFFYLYSMIVALIKDETQ</sequence>
<dbReference type="Pfam" id="PF03311">
    <property type="entry name" value="Cornichon"/>
    <property type="match status" value="1"/>
</dbReference>
<accession>N1JQM4</accession>
<comment type="caution">
    <text evidence="7">The sequence shown here is derived from an EMBL/GenBank/DDBJ whole genome shotgun (WGS) entry which is preliminary data.</text>
</comment>
<keyword evidence="4 6" id="KW-1133">Transmembrane helix</keyword>
<comment type="similarity">
    <text evidence="2">Belongs to the cornichon family.</text>
</comment>
<proteinExistence type="inferred from homology"/>